<dbReference type="AlphaFoldDB" id="E7G4A6"/>
<evidence type="ECO:0000256" key="2">
    <source>
        <dbReference type="SAM" id="MobiDB-lite"/>
    </source>
</evidence>
<dbReference type="EMBL" id="ADHO01000133">
    <property type="protein sequence ID" value="EFX41792.1"/>
    <property type="molecule type" value="Genomic_DNA"/>
</dbReference>
<organism evidence="4 5">
    <name type="scientific">Helicobacter suis HS5</name>
    <dbReference type="NCBI Taxonomy" id="710394"/>
    <lineage>
        <taxon>Bacteria</taxon>
        <taxon>Pseudomonadati</taxon>
        <taxon>Campylobacterota</taxon>
        <taxon>Epsilonproteobacteria</taxon>
        <taxon>Campylobacterales</taxon>
        <taxon>Helicobacteraceae</taxon>
        <taxon>Helicobacter</taxon>
    </lineage>
</organism>
<dbReference type="InterPro" id="IPR005094">
    <property type="entry name" value="Endonuclease_MobA/VirD2"/>
</dbReference>
<name>E7G4A6_9HELI</name>
<feature type="coiled-coil region" evidence="1">
    <location>
        <begin position="235"/>
        <end position="296"/>
    </location>
</feature>
<evidence type="ECO:0000256" key="1">
    <source>
        <dbReference type="SAM" id="Coils"/>
    </source>
</evidence>
<evidence type="ECO:0000313" key="4">
    <source>
        <dbReference type="EMBL" id="EFX41792.1"/>
    </source>
</evidence>
<protein>
    <recommendedName>
        <fullName evidence="3">MobA/VirD2-like nuclease domain-containing protein</fullName>
    </recommendedName>
</protein>
<feature type="compositionally biased region" description="Basic and acidic residues" evidence="2">
    <location>
        <begin position="584"/>
        <end position="602"/>
    </location>
</feature>
<dbReference type="Proteomes" id="UP000054093">
    <property type="component" value="Unassembled WGS sequence"/>
</dbReference>
<dbReference type="Pfam" id="PF03432">
    <property type="entry name" value="Relaxase"/>
    <property type="match status" value="1"/>
</dbReference>
<reference evidence="4 5" key="1">
    <citation type="journal article" date="2011" name="Vet. Res.">
        <title>Genome sequence of Helicobacter suis supports its role in gastric pathology.</title>
        <authorList>
            <person name="Vermoote M."/>
            <person name="Vandekerckhove T.T."/>
            <person name="Flahou B."/>
            <person name="Pasmans F."/>
            <person name="Smet A."/>
            <person name="De Groote D."/>
            <person name="Van Criekinge W."/>
            <person name="Ducatelle R."/>
            <person name="Haesebrouck F."/>
        </authorList>
    </citation>
    <scope>NUCLEOTIDE SEQUENCE [LARGE SCALE GENOMIC DNA]</scope>
    <source>
        <strain evidence="4 5">HS5</strain>
    </source>
</reference>
<sequence length="643" mass="75649">MSMHTIKRSLAKSLRFFMDLEEEPLFDYVKVHQRKTPKSKKTYIEFFHQAIVDYTKNLITSTTRSKRKQVVIKNIANMTTGHLQRALDYLLKKSEDQTVVDEFFATVKAEEVLEQWREDFRSSKSRAKNVAMHLVFSIDEPINKRNLQILESSVYQTLIDSLGYNYAFILKVHSHQNKPHVHVLLNKTHKFTGKKLRFTSKTDCKEFFHSMREDFKNHLFINSNAELEYSNTPNIEKHLRSIEKELEEIQKMASNNNTLQASAFFDQVCVNLDRNIVAMQKQKQALLKQQAKMQQEFEKEDPKFFHFIKHLKPEHVKRNIKGSQRAIKIVSAKIQFANKVQHKYLKQQKELLQRENRFLKNAFKIDKLDQQIHLLGKDLDQFLDHENNFTKWIAGYSLLSQKRQLLASLKSMSSGYGSNRLAKNLEMLQREIRNDQAHFKDDIFALNRFLDFQSLSGLKKASVFFLNKRINRCQSISKIVENELKHTTAQQDGWPALQALLDQRRVEALDLIEKRKFFLKKRFIELQQNYNHLKSEYNQALFDPNKSKESQALFKQLNRITRNLAFMAKEIKLAQHIKQTQGKEQTKEKQHKVLQESQEKELPNTTKTNNKLSSISANKQHTKTSNHRRKDGGSGYTRALEGF</sequence>
<keyword evidence="1" id="KW-0175">Coiled coil</keyword>
<proteinExistence type="predicted"/>
<evidence type="ECO:0000313" key="5">
    <source>
        <dbReference type="Proteomes" id="UP000054093"/>
    </source>
</evidence>
<accession>E7G4A6</accession>
<comment type="caution">
    <text evidence="4">The sequence shown here is derived from an EMBL/GenBank/DDBJ whole genome shotgun (WGS) entry which is preliminary data.</text>
</comment>
<feature type="compositionally biased region" description="Basic residues" evidence="2">
    <location>
        <begin position="620"/>
        <end position="630"/>
    </location>
</feature>
<feature type="domain" description="MobA/VirD2-like nuclease" evidence="3">
    <location>
        <begin position="89"/>
        <end position="200"/>
    </location>
</feature>
<gene>
    <name evidence="4" type="ORF">HSUHS5_0808</name>
</gene>
<feature type="compositionally biased region" description="Polar residues" evidence="2">
    <location>
        <begin position="603"/>
        <end position="619"/>
    </location>
</feature>
<feature type="region of interest" description="Disordered" evidence="2">
    <location>
        <begin position="579"/>
        <end position="643"/>
    </location>
</feature>
<evidence type="ECO:0000259" key="3">
    <source>
        <dbReference type="Pfam" id="PF03432"/>
    </source>
</evidence>